<sequence>MRRASFLSLILAAISTSAGAVDGSVIFNGTVLSTCLITIGTPGTLAANAGFTALSSDEAGGISGTATILTTGLGYNVSTAAPSAFTSAPAGGDDSVTFASSYSASGVTSLLDVVGTLTSPLGLGLTNLNVDLTATKSAGHFPAGVYSAVVTVTCE</sequence>
<accession>K2N9Z6</accession>
<proteinExistence type="predicted"/>
<dbReference type="EMBL" id="AMRM01000001">
    <property type="protein sequence ID" value="EKF20948.1"/>
    <property type="molecule type" value="Genomic_DNA"/>
</dbReference>
<evidence type="ECO:0000313" key="3">
    <source>
        <dbReference type="Proteomes" id="UP000006786"/>
    </source>
</evidence>
<keyword evidence="1" id="KW-0732">Signal</keyword>
<reference evidence="2 3" key="1">
    <citation type="journal article" date="2012" name="J. Bacteriol.">
        <title>Genome Sequence of Nitratireductor pacificus Type Strain pht-3B.</title>
        <authorList>
            <person name="Lai Q."/>
            <person name="Li G."/>
            <person name="Shao Z."/>
        </authorList>
    </citation>
    <scope>NUCLEOTIDE SEQUENCE [LARGE SCALE GENOMIC DNA]</scope>
    <source>
        <strain evidence="3">pht-3B</strain>
    </source>
</reference>
<gene>
    <name evidence="2" type="ORF">NA2_01180</name>
</gene>
<dbReference type="RefSeq" id="WP_008593249.1">
    <property type="nucleotide sequence ID" value="NZ_AMRM01000001.1"/>
</dbReference>
<dbReference type="STRING" id="391937.NA2_01180"/>
<dbReference type="PATRIC" id="fig|391937.3.peg.245"/>
<feature type="chain" id="PRO_5003862062" description="Spore coat protein U domain-containing protein" evidence="1">
    <location>
        <begin position="21"/>
        <end position="155"/>
    </location>
</feature>
<feature type="signal peptide" evidence="1">
    <location>
        <begin position="1"/>
        <end position="20"/>
    </location>
</feature>
<dbReference type="Proteomes" id="UP000006786">
    <property type="component" value="Unassembled WGS sequence"/>
</dbReference>
<evidence type="ECO:0008006" key="4">
    <source>
        <dbReference type="Google" id="ProtNLM"/>
    </source>
</evidence>
<evidence type="ECO:0000313" key="2">
    <source>
        <dbReference type="EMBL" id="EKF20948.1"/>
    </source>
</evidence>
<organism evidence="2 3">
    <name type="scientific">Nitratireductor pacificus pht-3B</name>
    <dbReference type="NCBI Taxonomy" id="391937"/>
    <lineage>
        <taxon>Bacteria</taxon>
        <taxon>Pseudomonadati</taxon>
        <taxon>Pseudomonadota</taxon>
        <taxon>Alphaproteobacteria</taxon>
        <taxon>Hyphomicrobiales</taxon>
        <taxon>Phyllobacteriaceae</taxon>
        <taxon>Nitratireductor</taxon>
    </lineage>
</organism>
<dbReference type="AlphaFoldDB" id="K2N9Z6"/>
<protein>
    <recommendedName>
        <fullName evidence="4">Spore coat protein U domain-containing protein</fullName>
    </recommendedName>
</protein>
<dbReference type="OrthoDB" id="8100388at2"/>
<keyword evidence="3" id="KW-1185">Reference proteome</keyword>
<evidence type="ECO:0000256" key="1">
    <source>
        <dbReference type="SAM" id="SignalP"/>
    </source>
</evidence>
<dbReference type="eggNOG" id="ENOG50348JY">
    <property type="taxonomic scope" value="Bacteria"/>
</dbReference>
<comment type="caution">
    <text evidence="2">The sequence shown here is derived from an EMBL/GenBank/DDBJ whole genome shotgun (WGS) entry which is preliminary data.</text>
</comment>
<name>K2N9Z6_9HYPH</name>